<dbReference type="GO" id="GO:0003677">
    <property type="term" value="F:DNA binding"/>
    <property type="evidence" value="ECO:0007669"/>
    <property type="project" value="UniProtKB-KW"/>
</dbReference>
<evidence type="ECO:0000313" key="7">
    <source>
        <dbReference type="EMBL" id="QCP33844.1"/>
    </source>
</evidence>
<dbReference type="GO" id="GO:0006950">
    <property type="term" value="P:response to stress"/>
    <property type="evidence" value="ECO:0007669"/>
    <property type="project" value="TreeGrafter"/>
</dbReference>
<dbReference type="SUPFAM" id="SSF46785">
    <property type="entry name" value="Winged helix' DNA-binding domain"/>
    <property type="match status" value="1"/>
</dbReference>
<accession>A0A4P8IDR1</accession>
<dbReference type="EMBL" id="CP040058">
    <property type="protein sequence ID" value="QCP33844.1"/>
    <property type="molecule type" value="Genomic_DNA"/>
</dbReference>
<evidence type="ECO:0000256" key="1">
    <source>
        <dbReference type="ARBA" id="ARBA00023015"/>
    </source>
</evidence>
<feature type="compositionally biased region" description="Basic and acidic residues" evidence="5">
    <location>
        <begin position="177"/>
        <end position="187"/>
    </location>
</feature>
<organism evidence="7 8">
    <name type="scientific">Anaerostipes rhamnosivorans</name>
    <dbReference type="NCBI Taxonomy" id="1229621"/>
    <lineage>
        <taxon>Bacteria</taxon>
        <taxon>Bacillati</taxon>
        <taxon>Bacillota</taxon>
        <taxon>Clostridia</taxon>
        <taxon>Lachnospirales</taxon>
        <taxon>Lachnospiraceae</taxon>
        <taxon>Anaerostipes</taxon>
    </lineage>
</organism>
<gene>
    <name evidence="7" type="ORF">AR1Y2_0390</name>
</gene>
<evidence type="ECO:0000313" key="8">
    <source>
        <dbReference type="Proteomes" id="UP000298653"/>
    </source>
</evidence>
<dbReference type="RefSeq" id="WP_137327464.1">
    <property type="nucleotide sequence ID" value="NZ_CP040058.1"/>
</dbReference>
<feature type="compositionally biased region" description="Basic residues" evidence="5">
    <location>
        <begin position="191"/>
        <end position="202"/>
    </location>
</feature>
<reference evidence="7 8" key="1">
    <citation type="submission" date="2019-05" db="EMBL/GenBank/DDBJ databases">
        <title>Complete genome sequencing of Anaerostipes rhamnosivorans.</title>
        <authorList>
            <person name="Bui T.P.N."/>
            <person name="de Vos W.M."/>
        </authorList>
    </citation>
    <scope>NUCLEOTIDE SEQUENCE [LARGE SCALE GENOMIC DNA]</scope>
    <source>
        <strain evidence="7 8">1y2</strain>
    </source>
</reference>
<evidence type="ECO:0000256" key="4">
    <source>
        <dbReference type="SAM" id="Coils"/>
    </source>
</evidence>
<keyword evidence="3" id="KW-0804">Transcription</keyword>
<feature type="region of interest" description="Disordered" evidence="5">
    <location>
        <begin position="164"/>
        <end position="208"/>
    </location>
</feature>
<dbReference type="Gene3D" id="1.10.10.10">
    <property type="entry name" value="Winged helix-like DNA-binding domain superfamily/Winged helix DNA-binding domain"/>
    <property type="match status" value="1"/>
</dbReference>
<dbReference type="InterPro" id="IPR000835">
    <property type="entry name" value="HTH_MarR-typ"/>
</dbReference>
<evidence type="ECO:0000256" key="2">
    <source>
        <dbReference type="ARBA" id="ARBA00023125"/>
    </source>
</evidence>
<dbReference type="InterPro" id="IPR036388">
    <property type="entry name" value="WH-like_DNA-bd_sf"/>
</dbReference>
<evidence type="ECO:0000256" key="3">
    <source>
        <dbReference type="ARBA" id="ARBA00023163"/>
    </source>
</evidence>
<dbReference type="InterPro" id="IPR023187">
    <property type="entry name" value="Tscrpt_reg_MarR-type_CS"/>
</dbReference>
<protein>
    <submittedName>
        <fullName evidence="7">Transcriptional regulator, MarR family</fullName>
    </submittedName>
</protein>
<dbReference type="PANTHER" id="PTHR33164:SF43">
    <property type="entry name" value="HTH-TYPE TRANSCRIPTIONAL REPRESSOR YETL"/>
    <property type="match status" value="1"/>
</dbReference>
<sequence length="208" mass="24323">MDMNEIIYRKLTEVQWLMQKRHFKNHHAAGPMADPERGQGRLLSLLKLKDGISTKDMSHILGIRVSSLNELLAKLERNGYIKREPSEQDKRIVLNWLTDKGREENEAPADTYKIFDCLSEEEREKLAEYLERVAAALENELGENSEDFEEMRRQREEAFERFFEGKEEFRGPAGKGPDFRGFGRFDGFRGPGHHPHPHPHPHPFKEKE</sequence>
<dbReference type="PROSITE" id="PS01117">
    <property type="entry name" value="HTH_MARR_1"/>
    <property type="match status" value="1"/>
</dbReference>
<keyword evidence="1" id="KW-0805">Transcription regulation</keyword>
<dbReference type="Pfam" id="PF01047">
    <property type="entry name" value="MarR"/>
    <property type="match status" value="1"/>
</dbReference>
<dbReference type="PANTHER" id="PTHR33164">
    <property type="entry name" value="TRANSCRIPTIONAL REGULATOR, MARR FAMILY"/>
    <property type="match status" value="1"/>
</dbReference>
<keyword evidence="8" id="KW-1185">Reference proteome</keyword>
<dbReference type="KEGG" id="arf:AR1Y2_0390"/>
<dbReference type="AlphaFoldDB" id="A0A4P8IDR1"/>
<dbReference type="PROSITE" id="PS50995">
    <property type="entry name" value="HTH_MARR_2"/>
    <property type="match status" value="1"/>
</dbReference>
<evidence type="ECO:0000259" key="6">
    <source>
        <dbReference type="PROSITE" id="PS50995"/>
    </source>
</evidence>
<dbReference type="Proteomes" id="UP000298653">
    <property type="component" value="Chromosome"/>
</dbReference>
<feature type="coiled-coil region" evidence="4">
    <location>
        <begin position="119"/>
        <end position="154"/>
    </location>
</feature>
<feature type="domain" description="HTH marR-type" evidence="6">
    <location>
        <begin position="4"/>
        <end position="135"/>
    </location>
</feature>
<evidence type="ECO:0000256" key="5">
    <source>
        <dbReference type="SAM" id="MobiDB-lite"/>
    </source>
</evidence>
<name>A0A4P8IDR1_9FIRM</name>
<dbReference type="InterPro" id="IPR039422">
    <property type="entry name" value="MarR/SlyA-like"/>
</dbReference>
<dbReference type="OrthoDB" id="3254893at2"/>
<keyword evidence="4" id="KW-0175">Coiled coil</keyword>
<keyword evidence="2" id="KW-0238">DNA-binding</keyword>
<dbReference type="GO" id="GO:0003700">
    <property type="term" value="F:DNA-binding transcription factor activity"/>
    <property type="evidence" value="ECO:0007669"/>
    <property type="project" value="InterPro"/>
</dbReference>
<dbReference type="InterPro" id="IPR036390">
    <property type="entry name" value="WH_DNA-bd_sf"/>
</dbReference>
<proteinExistence type="predicted"/>
<dbReference type="SMART" id="SM00347">
    <property type="entry name" value="HTH_MARR"/>
    <property type="match status" value="1"/>
</dbReference>